<dbReference type="InterPro" id="IPR041657">
    <property type="entry name" value="HTH_17"/>
</dbReference>
<dbReference type="AlphaFoldDB" id="A0A0F9ES01"/>
<feature type="non-terminal residue" evidence="2">
    <location>
        <position position="1"/>
    </location>
</feature>
<gene>
    <name evidence="2" type="ORF">LCGC14_2040260</name>
</gene>
<organism evidence="2">
    <name type="scientific">marine sediment metagenome</name>
    <dbReference type="NCBI Taxonomy" id="412755"/>
    <lineage>
        <taxon>unclassified sequences</taxon>
        <taxon>metagenomes</taxon>
        <taxon>ecological metagenomes</taxon>
    </lineage>
</organism>
<reference evidence="2" key="1">
    <citation type="journal article" date="2015" name="Nature">
        <title>Complex archaea that bridge the gap between prokaryotes and eukaryotes.</title>
        <authorList>
            <person name="Spang A."/>
            <person name="Saw J.H."/>
            <person name="Jorgensen S.L."/>
            <person name="Zaremba-Niedzwiedzka K."/>
            <person name="Martijn J."/>
            <person name="Lind A.E."/>
            <person name="van Eijk R."/>
            <person name="Schleper C."/>
            <person name="Guy L."/>
            <person name="Ettema T.J."/>
        </authorList>
    </citation>
    <scope>NUCLEOTIDE SEQUENCE</scope>
</reference>
<feature type="domain" description="Helix-turn-helix" evidence="1">
    <location>
        <begin position="68"/>
        <end position="113"/>
    </location>
</feature>
<evidence type="ECO:0000259" key="1">
    <source>
        <dbReference type="Pfam" id="PF12728"/>
    </source>
</evidence>
<dbReference type="EMBL" id="LAZR01023909">
    <property type="protein sequence ID" value="KKL76898.1"/>
    <property type="molecule type" value="Genomic_DNA"/>
</dbReference>
<protein>
    <recommendedName>
        <fullName evidence="1">Helix-turn-helix domain-containing protein</fullName>
    </recommendedName>
</protein>
<accession>A0A0F9ES01</accession>
<sequence>AMTTQPFVLRTEFGPPDCTINSLYEETPEQRNHLVKVRLQQSAEHLMHEGYELIEDPEGVIDPTKARLTPEEVAEFTGFARSTIYKYIDNAKLQAEKLDTPDGPRYRISRVDAEELRAQKAGGGS</sequence>
<evidence type="ECO:0000313" key="2">
    <source>
        <dbReference type="EMBL" id="KKL76898.1"/>
    </source>
</evidence>
<dbReference type="Pfam" id="PF12728">
    <property type="entry name" value="HTH_17"/>
    <property type="match status" value="1"/>
</dbReference>
<proteinExistence type="predicted"/>
<name>A0A0F9ES01_9ZZZZ</name>
<comment type="caution">
    <text evidence="2">The sequence shown here is derived from an EMBL/GenBank/DDBJ whole genome shotgun (WGS) entry which is preliminary data.</text>
</comment>